<dbReference type="GO" id="GO:0030479">
    <property type="term" value="C:actin cortical patch"/>
    <property type="evidence" value="ECO:0007669"/>
    <property type="project" value="TreeGrafter"/>
</dbReference>
<dbReference type="GO" id="GO:0008289">
    <property type="term" value="F:lipid binding"/>
    <property type="evidence" value="ECO:0007669"/>
    <property type="project" value="TreeGrafter"/>
</dbReference>
<dbReference type="PANTHER" id="PTHR47174:SF1">
    <property type="entry name" value="REDUCED VIABILITY UPON STARVATION PROTEIN 167"/>
    <property type="match status" value="1"/>
</dbReference>
<dbReference type="InterPro" id="IPR027267">
    <property type="entry name" value="AH/BAR_dom_sf"/>
</dbReference>
<dbReference type="GO" id="GO:0030447">
    <property type="term" value="P:filamentous growth"/>
    <property type="evidence" value="ECO:0007669"/>
    <property type="project" value="UniProtKB-ARBA"/>
</dbReference>
<dbReference type="Proteomes" id="UP001152885">
    <property type="component" value="Unassembled WGS sequence"/>
</dbReference>
<dbReference type="InterPro" id="IPR001452">
    <property type="entry name" value="SH3_domain"/>
</dbReference>
<dbReference type="GO" id="GO:0031097">
    <property type="term" value="C:medial cortex"/>
    <property type="evidence" value="ECO:0007669"/>
    <property type="project" value="TreeGrafter"/>
</dbReference>
<dbReference type="PROSITE" id="PS50002">
    <property type="entry name" value="SH3"/>
    <property type="match status" value="1"/>
</dbReference>
<feature type="domain" description="SH3" evidence="3">
    <location>
        <begin position="555"/>
        <end position="620"/>
    </location>
</feature>
<dbReference type="SUPFAM" id="SSF50044">
    <property type="entry name" value="SH3-domain"/>
    <property type="match status" value="1"/>
</dbReference>
<keyword evidence="5" id="KW-1185">Reference proteome</keyword>
<dbReference type="Gene3D" id="2.30.30.40">
    <property type="entry name" value="SH3 Domains"/>
    <property type="match status" value="1"/>
</dbReference>
<organism evidence="4 5">
    <name type="scientific">Candida verbasci</name>
    <dbReference type="NCBI Taxonomy" id="1227364"/>
    <lineage>
        <taxon>Eukaryota</taxon>
        <taxon>Fungi</taxon>
        <taxon>Dikarya</taxon>
        <taxon>Ascomycota</taxon>
        <taxon>Saccharomycotina</taxon>
        <taxon>Pichiomycetes</taxon>
        <taxon>Debaryomycetaceae</taxon>
        <taxon>Candida/Lodderomyces clade</taxon>
        <taxon>Candida</taxon>
    </lineage>
</organism>
<reference evidence="4" key="1">
    <citation type="submission" date="2022-12" db="EMBL/GenBank/DDBJ databases">
        <authorList>
            <person name="Brejova B."/>
        </authorList>
    </citation>
    <scope>NUCLEOTIDE SEQUENCE</scope>
</reference>
<dbReference type="EMBL" id="CANTUO010000002">
    <property type="protein sequence ID" value="CAI5757997.1"/>
    <property type="molecule type" value="Genomic_DNA"/>
</dbReference>
<dbReference type="Gene3D" id="1.20.1270.60">
    <property type="entry name" value="Arfaptin homology (AH) domain/BAR domain"/>
    <property type="match status" value="1"/>
</dbReference>
<dbReference type="AlphaFoldDB" id="A0A9W4TWQ7"/>
<accession>A0A9W4TWQ7</accession>
<evidence type="ECO:0000256" key="1">
    <source>
        <dbReference type="ARBA" id="ARBA00022443"/>
    </source>
</evidence>
<comment type="caution">
    <text evidence="4">The sequence shown here is derived from an EMBL/GenBank/DDBJ whole genome shotgun (WGS) entry which is preliminary data.</text>
</comment>
<protein>
    <recommendedName>
        <fullName evidence="3">SH3 domain-containing protein</fullName>
    </recommendedName>
</protein>
<gene>
    <name evidence="4" type="ORF">CANVERA_P2509</name>
</gene>
<dbReference type="GO" id="GO:0097320">
    <property type="term" value="P:plasma membrane tubulation"/>
    <property type="evidence" value="ECO:0007669"/>
    <property type="project" value="TreeGrafter"/>
</dbReference>
<evidence type="ECO:0000256" key="2">
    <source>
        <dbReference type="PROSITE-ProRule" id="PRU00192"/>
    </source>
</evidence>
<dbReference type="GO" id="GO:1990528">
    <property type="term" value="C:Rvs161p-Rvs167p complex"/>
    <property type="evidence" value="ECO:0007669"/>
    <property type="project" value="TreeGrafter"/>
</dbReference>
<dbReference type="PANTHER" id="PTHR47174">
    <property type="entry name" value="BRIDGING INTEGRATOR 3"/>
    <property type="match status" value="1"/>
</dbReference>
<evidence type="ECO:0000313" key="4">
    <source>
        <dbReference type="EMBL" id="CAI5757997.1"/>
    </source>
</evidence>
<keyword evidence="1 2" id="KW-0728">SH3 domain</keyword>
<evidence type="ECO:0000259" key="3">
    <source>
        <dbReference type="PROSITE" id="PS50002"/>
    </source>
</evidence>
<name>A0A9W4TWQ7_9ASCO</name>
<dbReference type="InterPro" id="IPR046982">
    <property type="entry name" value="BIN3/RVS161-like"/>
</dbReference>
<dbReference type="GO" id="GO:0051666">
    <property type="term" value="P:actin cortical patch localization"/>
    <property type="evidence" value="ECO:0007669"/>
    <property type="project" value="InterPro"/>
</dbReference>
<evidence type="ECO:0000313" key="5">
    <source>
        <dbReference type="Proteomes" id="UP001152885"/>
    </source>
</evidence>
<sequence>MVDKLTSNITNLSTNIGSHLKDAYHTTGNEFSNLTYNVKTHLPFMHKTGFDQDDEIIDEYIYNIKQSIKGLKFVINQHHVLGKKLFPWLISLNIKIATKFIQLIGPNSLYFKDIEKYYHEFDLFQSTQEIPHVHPKEQQYLVESVNSQLISYLNILEFLKVTIKEEWEINDEKIKIRTQQMNKYLKDTLKLISKRNKKKLETNKFEHYIEKLNQKTPPLSEKDQKHMDKYQEELNKVGKVFEFLNEKCLTIIPHIVLWLEEFVETITIMILNQQVKTYERLMDAFESFSLYFGLINDKIPEYQEIVEQWETDLTATRLTIESAINMIHDKNPNKLDEEIDDKDQTSNFNKFLSKWNNKILHERKHEVKSKNNNGVLAEIVEVNPSTYLDPKLNILDCYQPHKVVEIDEIQIPEVNKEAPPSLPPRTNTTVLKNAIPEPKPFMNGTTNQFYKLPDDSMESLLLSDEEADTDLISIKTGSSASSFSTQNDSFYHNENNKNSFERKLIKIYNNAKNEIQTCPITTKFAPRDTKNDLDLSSISHKLYILQSFFDKLPESTDKFKIAKADYEGKEPGDLSFKQDEIIEILLDFQDVDTLYQPSQSNWSIGKINDRIGFISNEYIE</sequence>
<dbReference type="GO" id="GO:0006897">
    <property type="term" value="P:endocytosis"/>
    <property type="evidence" value="ECO:0007669"/>
    <property type="project" value="InterPro"/>
</dbReference>
<dbReference type="OrthoDB" id="10255128at2759"/>
<dbReference type="GO" id="GO:0043332">
    <property type="term" value="C:mating projection tip"/>
    <property type="evidence" value="ECO:0007669"/>
    <property type="project" value="TreeGrafter"/>
</dbReference>
<dbReference type="InterPro" id="IPR036028">
    <property type="entry name" value="SH3-like_dom_sf"/>
</dbReference>
<dbReference type="SUPFAM" id="SSF103657">
    <property type="entry name" value="BAR/IMD domain-like"/>
    <property type="match status" value="1"/>
</dbReference>
<proteinExistence type="predicted"/>